<organism evidence="2 3">
    <name type="scientific">Candidatus Woykebacteria bacterium GWA1_44_8</name>
    <dbReference type="NCBI Taxonomy" id="1802591"/>
    <lineage>
        <taxon>Bacteria</taxon>
        <taxon>Candidatus Woykeibacteriota</taxon>
    </lineage>
</organism>
<dbReference type="Proteomes" id="UP000176299">
    <property type="component" value="Unassembled WGS sequence"/>
</dbReference>
<dbReference type="STRING" id="1802591.A2113_02185"/>
<accession>A0A1G1W5L3</accession>
<name>A0A1G1W5L3_9BACT</name>
<sequence>MSEDSADKKEINWKSVLVGVIIGTILVGLGLLIYLLLQPKPELSSPPAKVSTESAKELLEQQLSEEEINKIKNDEADQRAESNVRSIATAVSACTTVLLSKNEQVSKIYSVSGGCGNYDYLLESSYIVKIPDNPKPTLKTDSANSIICIWAEGGSIGQNHWVFFATDDAKVILANGGSKQISAANISLLDLEGNHKDCQQL</sequence>
<evidence type="ECO:0000256" key="1">
    <source>
        <dbReference type="SAM" id="Phobius"/>
    </source>
</evidence>
<gene>
    <name evidence="2" type="ORF">A2113_02185</name>
</gene>
<protein>
    <submittedName>
        <fullName evidence="2">Uncharacterized protein</fullName>
    </submittedName>
</protein>
<reference evidence="2 3" key="1">
    <citation type="journal article" date="2016" name="Nat. Commun.">
        <title>Thousands of microbial genomes shed light on interconnected biogeochemical processes in an aquifer system.</title>
        <authorList>
            <person name="Anantharaman K."/>
            <person name="Brown C.T."/>
            <person name="Hug L.A."/>
            <person name="Sharon I."/>
            <person name="Castelle C.J."/>
            <person name="Probst A.J."/>
            <person name="Thomas B.C."/>
            <person name="Singh A."/>
            <person name="Wilkins M.J."/>
            <person name="Karaoz U."/>
            <person name="Brodie E.L."/>
            <person name="Williams K.H."/>
            <person name="Hubbard S.S."/>
            <person name="Banfield J.F."/>
        </authorList>
    </citation>
    <scope>NUCLEOTIDE SEQUENCE [LARGE SCALE GENOMIC DNA]</scope>
</reference>
<evidence type="ECO:0000313" key="2">
    <source>
        <dbReference type="EMBL" id="OGY22677.1"/>
    </source>
</evidence>
<keyword evidence="1" id="KW-0812">Transmembrane</keyword>
<feature type="transmembrane region" description="Helical" evidence="1">
    <location>
        <begin position="16"/>
        <end position="37"/>
    </location>
</feature>
<evidence type="ECO:0000313" key="3">
    <source>
        <dbReference type="Proteomes" id="UP000176299"/>
    </source>
</evidence>
<dbReference type="AlphaFoldDB" id="A0A1G1W5L3"/>
<proteinExistence type="predicted"/>
<comment type="caution">
    <text evidence="2">The sequence shown here is derived from an EMBL/GenBank/DDBJ whole genome shotgun (WGS) entry which is preliminary data.</text>
</comment>
<dbReference type="EMBL" id="MHCN01000001">
    <property type="protein sequence ID" value="OGY22677.1"/>
    <property type="molecule type" value="Genomic_DNA"/>
</dbReference>
<keyword evidence="1" id="KW-0472">Membrane</keyword>
<keyword evidence="1" id="KW-1133">Transmembrane helix</keyword>